<dbReference type="OrthoDB" id="7403325at2759"/>
<dbReference type="AlphaFoldDB" id="A0A9W7CFY0"/>
<dbReference type="Pfam" id="PF00266">
    <property type="entry name" value="Aminotran_5"/>
    <property type="match status" value="1"/>
</dbReference>
<evidence type="ECO:0000256" key="1">
    <source>
        <dbReference type="ARBA" id="ARBA00001933"/>
    </source>
</evidence>
<dbReference type="EMBL" id="BRXZ01000233">
    <property type="protein sequence ID" value="GMI07923.1"/>
    <property type="molecule type" value="Genomic_DNA"/>
</dbReference>
<dbReference type="PROSITE" id="PS00595">
    <property type="entry name" value="AA_TRANSFER_CLASS_5"/>
    <property type="match status" value="1"/>
</dbReference>
<evidence type="ECO:0000256" key="3">
    <source>
        <dbReference type="RuleBase" id="RU004075"/>
    </source>
</evidence>
<sequence>ADAIPGELYPWSWEAGDEDNFKAFGDGRLFVPPILTKLIFDREPERVIKWAEDVGGWDFTRVITAHYNNDVRAKPEEFKRAFDVLKGKEYGVSRVLPEDLELLQKGSDKLTKFGVVAETSDFWTPDRIHSVRSSMSGALSSNHLHCNAAGACPSPDSVISTLTTHLRKELEVGGYAAADGAADTLGGTYENLEMLINAPAGSVALHDSSTSSFTHGIHSIPLDEESVIIRLSSELSKPGRRVAAVVLTHAPTNGGLINNAEGIGEMIKKLKDPPLFLLDACQTVGQVELDVVKLKVDLMAGTSRKWLRGPRGVGFLYVNPTANLLEPSHLDLRGATWVLDNPSSKWTFDYEVDKSAKRYEFWEGSVANKLAFGRAVEIAREIGVGNIRERVRGLADMTRSMVESELGMRCMDVRDGEVKELSGICSFDASPLGGAD</sequence>
<comment type="cofactor">
    <cofactor evidence="1 4">
        <name>pyridoxal 5'-phosphate</name>
        <dbReference type="ChEBI" id="CHEBI:597326"/>
    </cofactor>
</comment>
<dbReference type="PANTHER" id="PTHR43586">
    <property type="entry name" value="CYSTEINE DESULFURASE"/>
    <property type="match status" value="1"/>
</dbReference>
<comment type="similarity">
    <text evidence="3">Belongs to the class-V pyridoxal-phosphate-dependent aminotransferase family.</text>
</comment>
<evidence type="ECO:0000256" key="2">
    <source>
        <dbReference type="ARBA" id="ARBA00022898"/>
    </source>
</evidence>
<evidence type="ECO:0000313" key="7">
    <source>
        <dbReference type="Proteomes" id="UP001165082"/>
    </source>
</evidence>
<dbReference type="InterPro" id="IPR000192">
    <property type="entry name" value="Aminotrans_V_dom"/>
</dbReference>
<protein>
    <recommendedName>
        <fullName evidence="5">Aminotransferase class V domain-containing protein</fullName>
    </recommendedName>
</protein>
<dbReference type="InterPro" id="IPR015424">
    <property type="entry name" value="PyrdxlP-dep_Trfase"/>
</dbReference>
<dbReference type="Pfam" id="PF14234">
    <property type="entry name" value="DUF4336"/>
    <property type="match status" value="1"/>
</dbReference>
<gene>
    <name evidence="6" type="ORF">TrRE_jg7949</name>
</gene>
<feature type="non-terminal residue" evidence="6">
    <location>
        <position position="1"/>
    </location>
</feature>
<dbReference type="InterPro" id="IPR020578">
    <property type="entry name" value="Aminotrans_V_PyrdxlP_BS"/>
</dbReference>
<dbReference type="Gene3D" id="3.90.1150.10">
    <property type="entry name" value="Aspartate Aminotransferase, domain 1"/>
    <property type="match status" value="2"/>
</dbReference>
<feature type="domain" description="Aminotransferase class V" evidence="5">
    <location>
        <begin position="217"/>
        <end position="428"/>
    </location>
</feature>
<dbReference type="SUPFAM" id="SSF53383">
    <property type="entry name" value="PLP-dependent transferases"/>
    <property type="match status" value="1"/>
</dbReference>
<name>A0A9W7CFY0_9STRA</name>
<keyword evidence="2" id="KW-0663">Pyridoxal phosphate</keyword>
<keyword evidence="7" id="KW-1185">Reference proteome</keyword>
<evidence type="ECO:0000256" key="4">
    <source>
        <dbReference type="RuleBase" id="RU004504"/>
    </source>
</evidence>
<dbReference type="Gene3D" id="3.40.640.10">
    <property type="entry name" value="Type I PLP-dependent aspartate aminotransferase-like (Major domain)"/>
    <property type="match status" value="2"/>
</dbReference>
<dbReference type="InterPro" id="IPR015421">
    <property type="entry name" value="PyrdxlP-dep_Trfase_major"/>
</dbReference>
<dbReference type="PANTHER" id="PTHR43586:SF24">
    <property type="entry name" value="BLR4730 PROTEIN"/>
    <property type="match status" value="1"/>
</dbReference>
<proteinExistence type="inferred from homology"/>
<evidence type="ECO:0000259" key="5">
    <source>
        <dbReference type="Pfam" id="PF00266"/>
    </source>
</evidence>
<dbReference type="Proteomes" id="UP001165082">
    <property type="component" value="Unassembled WGS sequence"/>
</dbReference>
<dbReference type="InterPro" id="IPR015422">
    <property type="entry name" value="PyrdxlP-dep_Trfase_small"/>
</dbReference>
<organism evidence="6 7">
    <name type="scientific">Triparma retinervis</name>
    <dbReference type="NCBI Taxonomy" id="2557542"/>
    <lineage>
        <taxon>Eukaryota</taxon>
        <taxon>Sar</taxon>
        <taxon>Stramenopiles</taxon>
        <taxon>Ochrophyta</taxon>
        <taxon>Bolidophyceae</taxon>
        <taxon>Parmales</taxon>
        <taxon>Triparmaceae</taxon>
        <taxon>Triparma</taxon>
    </lineage>
</organism>
<dbReference type="InterPro" id="IPR025638">
    <property type="entry name" value="DUF4336"/>
</dbReference>
<reference evidence="6" key="1">
    <citation type="submission" date="2022-07" db="EMBL/GenBank/DDBJ databases">
        <title>Genome analysis of Parmales, a sister group of diatoms, reveals the evolutionary specialization of diatoms from phago-mixotrophs to photoautotrophs.</title>
        <authorList>
            <person name="Ban H."/>
            <person name="Sato S."/>
            <person name="Yoshikawa S."/>
            <person name="Kazumasa Y."/>
            <person name="Nakamura Y."/>
            <person name="Ichinomiya M."/>
            <person name="Saitoh K."/>
            <person name="Sato N."/>
            <person name="Blanc-Mathieu R."/>
            <person name="Endo H."/>
            <person name="Kuwata A."/>
            <person name="Ogata H."/>
        </authorList>
    </citation>
    <scope>NUCLEOTIDE SEQUENCE</scope>
</reference>
<evidence type="ECO:0000313" key="6">
    <source>
        <dbReference type="EMBL" id="GMI07923.1"/>
    </source>
</evidence>
<comment type="caution">
    <text evidence="6">The sequence shown here is derived from an EMBL/GenBank/DDBJ whole genome shotgun (WGS) entry which is preliminary data.</text>
</comment>
<accession>A0A9W7CFY0</accession>
<feature type="non-terminal residue" evidence="6">
    <location>
        <position position="436"/>
    </location>
</feature>